<evidence type="ECO:0000313" key="2">
    <source>
        <dbReference type="Proteomes" id="UP000735302"/>
    </source>
</evidence>
<evidence type="ECO:0000313" key="1">
    <source>
        <dbReference type="EMBL" id="GFO19214.1"/>
    </source>
</evidence>
<evidence type="ECO:0008006" key="3">
    <source>
        <dbReference type="Google" id="ProtNLM"/>
    </source>
</evidence>
<gene>
    <name evidence="1" type="ORF">PoB_004571900</name>
</gene>
<comment type="caution">
    <text evidence="1">The sequence shown here is derived from an EMBL/GenBank/DDBJ whole genome shotgun (WGS) entry which is preliminary data.</text>
</comment>
<reference evidence="1 2" key="1">
    <citation type="journal article" date="2021" name="Elife">
        <title>Chloroplast acquisition without the gene transfer in kleptoplastic sea slugs, Plakobranchus ocellatus.</title>
        <authorList>
            <person name="Maeda T."/>
            <person name="Takahashi S."/>
            <person name="Yoshida T."/>
            <person name="Shimamura S."/>
            <person name="Takaki Y."/>
            <person name="Nagai Y."/>
            <person name="Toyoda A."/>
            <person name="Suzuki Y."/>
            <person name="Arimoto A."/>
            <person name="Ishii H."/>
            <person name="Satoh N."/>
            <person name="Nishiyama T."/>
            <person name="Hasebe M."/>
            <person name="Maruyama T."/>
            <person name="Minagawa J."/>
            <person name="Obokata J."/>
            <person name="Shigenobu S."/>
        </authorList>
    </citation>
    <scope>NUCLEOTIDE SEQUENCE [LARGE SCALE GENOMIC DNA]</scope>
</reference>
<dbReference type="Proteomes" id="UP000735302">
    <property type="component" value="Unassembled WGS sequence"/>
</dbReference>
<protein>
    <recommendedName>
        <fullName evidence="3">Secreted protein</fullName>
    </recommendedName>
</protein>
<accession>A0AAV4BLM3</accession>
<name>A0AAV4BLM3_9GAST</name>
<sequence>MHIRKSCRLTYAVLRFGQLVCTFESVVKLPTPFGELDILYSHSEVFPTQQSRPESLTSYVHIRMSCQIAYPVLRVGHLVCTFGSVADSPIPC</sequence>
<organism evidence="1 2">
    <name type="scientific">Plakobranchus ocellatus</name>
    <dbReference type="NCBI Taxonomy" id="259542"/>
    <lineage>
        <taxon>Eukaryota</taxon>
        <taxon>Metazoa</taxon>
        <taxon>Spiralia</taxon>
        <taxon>Lophotrochozoa</taxon>
        <taxon>Mollusca</taxon>
        <taxon>Gastropoda</taxon>
        <taxon>Heterobranchia</taxon>
        <taxon>Euthyneura</taxon>
        <taxon>Panpulmonata</taxon>
        <taxon>Sacoglossa</taxon>
        <taxon>Placobranchoidea</taxon>
        <taxon>Plakobranchidae</taxon>
        <taxon>Plakobranchus</taxon>
    </lineage>
</organism>
<proteinExistence type="predicted"/>
<dbReference type="EMBL" id="BLXT01005058">
    <property type="protein sequence ID" value="GFO19214.1"/>
    <property type="molecule type" value="Genomic_DNA"/>
</dbReference>
<dbReference type="AlphaFoldDB" id="A0AAV4BLM3"/>
<keyword evidence="2" id="KW-1185">Reference proteome</keyword>